<dbReference type="AlphaFoldDB" id="A0A2H0WZL7"/>
<accession>A0A2H0WZL7</accession>
<proteinExistence type="predicted"/>
<dbReference type="PROSITE" id="PS51740">
    <property type="entry name" value="SPOVT_ABRB"/>
    <property type="match status" value="1"/>
</dbReference>
<sequence>MDNLVTYGQTFSKGQLTIPKKFRDFYGLGENFAYIMTHQNQQIIIEPQEKKSKTKNLATALAKIKEPIFSEEDYNLYLQGRKDWNKRMKKLGIE</sequence>
<evidence type="ECO:0000313" key="3">
    <source>
        <dbReference type="EMBL" id="PIS18051.1"/>
    </source>
</evidence>
<dbReference type="Proteomes" id="UP000229574">
    <property type="component" value="Unassembled WGS sequence"/>
</dbReference>
<dbReference type="InterPro" id="IPR007159">
    <property type="entry name" value="SpoVT-AbrB_dom"/>
</dbReference>
<dbReference type="InterPro" id="IPR037914">
    <property type="entry name" value="SpoVT-AbrB_sf"/>
</dbReference>
<reference evidence="4" key="1">
    <citation type="submission" date="2017-09" db="EMBL/GenBank/DDBJ databases">
        <title>Depth-based differentiation of microbial function through sediment-hosted aquifers and enrichment of novel symbionts in the deep terrestrial subsurface.</title>
        <authorList>
            <person name="Probst A.J."/>
            <person name="Ladd B."/>
            <person name="Jarett J.K."/>
            <person name="Geller-Mcgrath D.E."/>
            <person name="Sieber C.M.K."/>
            <person name="Emerson J.B."/>
            <person name="Anantharaman K."/>
            <person name="Thomas B.C."/>
            <person name="Malmstrom R."/>
            <person name="Stieglmeier M."/>
            <person name="Klingl A."/>
            <person name="Woyke T."/>
            <person name="Ryan C.M."/>
            <person name="Banfield J.F."/>
        </authorList>
    </citation>
    <scope>NUCLEOTIDE SEQUENCE [LARGE SCALE GENOMIC DNA]</scope>
</reference>
<protein>
    <recommendedName>
        <fullName evidence="2">SpoVT-AbrB domain-containing protein</fullName>
    </recommendedName>
</protein>
<name>A0A2H0WZL7_9BACT</name>
<evidence type="ECO:0000259" key="2">
    <source>
        <dbReference type="PROSITE" id="PS51740"/>
    </source>
</evidence>
<comment type="caution">
    <text evidence="3">The sequence shown here is derived from an EMBL/GenBank/DDBJ whole genome shotgun (WGS) entry which is preliminary data.</text>
</comment>
<dbReference type="GO" id="GO:0003677">
    <property type="term" value="F:DNA binding"/>
    <property type="evidence" value="ECO:0007669"/>
    <property type="project" value="UniProtKB-UniRule"/>
</dbReference>
<dbReference type="SUPFAM" id="SSF89447">
    <property type="entry name" value="AbrB/MazE/MraZ-like"/>
    <property type="match status" value="1"/>
</dbReference>
<evidence type="ECO:0000256" key="1">
    <source>
        <dbReference type="PROSITE-ProRule" id="PRU01076"/>
    </source>
</evidence>
<keyword evidence="1" id="KW-0238">DNA-binding</keyword>
<gene>
    <name evidence="3" type="ORF">COT54_01355</name>
</gene>
<evidence type="ECO:0000313" key="4">
    <source>
        <dbReference type="Proteomes" id="UP000229574"/>
    </source>
</evidence>
<feature type="domain" description="SpoVT-AbrB" evidence="2">
    <location>
        <begin position="5"/>
        <end position="50"/>
    </location>
</feature>
<organism evidence="3 4">
    <name type="scientific">Candidatus Collierbacteria bacterium CG09_land_8_20_14_0_10_46_12</name>
    <dbReference type="NCBI Taxonomy" id="1974533"/>
    <lineage>
        <taxon>Bacteria</taxon>
        <taxon>Candidatus Collieribacteriota</taxon>
    </lineage>
</organism>
<dbReference type="EMBL" id="PEYY01000060">
    <property type="protein sequence ID" value="PIS18051.1"/>
    <property type="molecule type" value="Genomic_DNA"/>
</dbReference>